<dbReference type="PANTHER" id="PTHR30314:SF3">
    <property type="entry name" value="MITOCHONDRIAL DIVISION PROTEIN FSZA"/>
    <property type="match status" value="1"/>
</dbReference>
<dbReference type="EMBL" id="AL445064">
    <property type="protein sequence ID" value="CAC11648.1"/>
    <property type="molecule type" value="Genomic_DNA"/>
</dbReference>
<reference evidence="9 10" key="1">
    <citation type="journal article" date="2000" name="Nature">
        <title>The genome sequence of the thermoacidophilic scavenger Thermoplasma acidophilum.</title>
        <authorList>
            <person name="Ruepp A."/>
            <person name="Graml W."/>
            <person name="Santos-Martinez M.L."/>
            <person name="Koretke K.K."/>
            <person name="Volker C."/>
            <person name="Mewes H.W."/>
            <person name="Frishman D."/>
            <person name="Stocker S."/>
            <person name="Lupas A.N."/>
            <person name="Baumeister W."/>
        </authorList>
    </citation>
    <scope>NUCLEOTIDE SEQUENCE [LARGE SCALE GENOMIC DNA]</scope>
    <source>
        <strain evidence="10">ATCC 25905 / DSM 1728 / JCM 9062 / NBRC 15155 / AMRC-C165</strain>
    </source>
</reference>
<dbReference type="STRING" id="273075.gene:9571726"/>
<feature type="domain" description="Tubulin/FtsZ 2-layer sandwich" evidence="8">
    <location>
        <begin position="246"/>
        <end position="365"/>
    </location>
</feature>
<dbReference type="InterPro" id="IPR018316">
    <property type="entry name" value="Tubulin/FtsZ_2-layer-sand-dom"/>
</dbReference>
<dbReference type="AlphaFoldDB" id="Q9HKT7"/>
<organism evidence="9 10">
    <name type="scientific">Thermoplasma acidophilum (strain ATCC 25905 / DSM 1728 / JCM 9062 / NBRC 15155 / AMRC-C165)</name>
    <dbReference type="NCBI Taxonomy" id="273075"/>
    <lineage>
        <taxon>Archaea</taxon>
        <taxon>Methanobacteriati</taxon>
        <taxon>Thermoplasmatota</taxon>
        <taxon>Thermoplasmata</taxon>
        <taxon>Thermoplasmatales</taxon>
        <taxon>Thermoplasmataceae</taxon>
        <taxon>Thermoplasma</taxon>
    </lineage>
</organism>
<keyword evidence="10" id="KW-1185">Reference proteome</keyword>
<dbReference type="InterPro" id="IPR045061">
    <property type="entry name" value="FtsZ/CetZ"/>
</dbReference>
<dbReference type="PaxDb" id="273075-Ta0508m"/>
<keyword evidence="3 5" id="KW-0342">GTP-binding</keyword>
<name>Q9HKT7_THEAC</name>
<dbReference type="Pfam" id="PF12327">
    <property type="entry name" value="FtsZ_C"/>
    <property type="match status" value="1"/>
</dbReference>
<feature type="domain" description="Tubulin/FtsZ GTPase" evidence="7">
    <location>
        <begin position="53"/>
        <end position="244"/>
    </location>
</feature>
<evidence type="ECO:0000256" key="4">
    <source>
        <dbReference type="ARBA" id="ARBA00023210"/>
    </source>
</evidence>
<dbReference type="GO" id="GO:0043093">
    <property type="term" value="P:FtsZ-dependent cytokinesis"/>
    <property type="evidence" value="ECO:0007669"/>
    <property type="project" value="UniProtKB-UniRule"/>
</dbReference>
<evidence type="ECO:0000259" key="8">
    <source>
        <dbReference type="SMART" id="SM00865"/>
    </source>
</evidence>
<keyword evidence="5" id="KW-0963">Cytoplasm</keyword>
<protein>
    <recommendedName>
        <fullName evidence="5 6">Cell division protein FtsZ</fullName>
    </recommendedName>
</protein>
<dbReference type="InterPro" id="IPR036525">
    <property type="entry name" value="Tubulin/FtsZ_GTPase_sf"/>
</dbReference>
<dbReference type="PANTHER" id="PTHR30314">
    <property type="entry name" value="CELL DIVISION PROTEIN FTSZ-RELATED"/>
    <property type="match status" value="1"/>
</dbReference>
<feature type="binding site" evidence="5">
    <location>
        <position position="226"/>
    </location>
    <ligand>
        <name>GTP</name>
        <dbReference type="ChEBI" id="CHEBI:37565"/>
    </ligand>
</feature>
<dbReference type="InParanoid" id="Q9HKT7"/>
<dbReference type="eggNOG" id="arCOG02201">
    <property type="taxonomic scope" value="Archaea"/>
</dbReference>
<sequence length="370" mass="40642">MCLTSVIWMIVFSKRIIYTRDYSSHMVDQNESAEDIWTKDEDLTRIIEDRNFRIKVFGFGGSGSNTINRLMRENLVGVKLIACNTDAAHLLRIRAHAKILLGKNLTRGLGAGADPTVGEMAAKESESEILRHIDETSIVFITAGFGGGTGTGAAPYVAKLAKDRGALTIAFATLPFSSEGYVRMKNAAEGIRKLVKNSDAAIVIPNDKLIEKYNDVPVYKAFKFEDEVISTGIKGITDLIMNTGTINLDFNDLRKVMKDAGYAAIGMGSSNQAVNDRIVEALEKALDSPFMDYDISRAKGAIVNVTGGRDLQLQEAQQAADMLRKKIARDATIMWGTVIDENMRSGVRILIIVAGIKPNFKLDQDLEEVR</sequence>
<evidence type="ECO:0000259" key="7">
    <source>
        <dbReference type="SMART" id="SM00864"/>
    </source>
</evidence>
<keyword evidence="4 5" id="KW-0717">Septation</keyword>
<dbReference type="Gene3D" id="3.40.50.1440">
    <property type="entry name" value="Tubulin/FtsZ, GTPase domain"/>
    <property type="match status" value="1"/>
</dbReference>
<evidence type="ECO:0000256" key="2">
    <source>
        <dbReference type="ARBA" id="ARBA00022741"/>
    </source>
</evidence>
<dbReference type="Proteomes" id="UP000001024">
    <property type="component" value="Chromosome"/>
</dbReference>
<dbReference type="CDD" id="cd02201">
    <property type="entry name" value="FtsZ_type1"/>
    <property type="match status" value="1"/>
</dbReference>
<dbReference type="InterPro" id="IPR000158">
    <property type="entry name" value="Cell_div_FtsZ"/>
</dbReference>
<dbReference type="HAMAP" id="MF_00909">
    <property type="entry name" value="FtsZ"/>
    <property type="match status" value="1"/>
</dbReference>
<dbReference type="HOGENOM" id="CLU_024865_0_1_2"/>
<evidence type="ECO:0000256" key="3">
    <source>
        <dbReference type="ARBA" id="ARBA00023134"/>
    </source>
</evidence>
<feature type="binding site" evidence="5">
    <location>
        <position position="183"/>
    </location>
    <ligand>
        <name>GTP</name>
        <dbReference type="ChEBI" id="CHEBI:37565"/>
    </ligand>
</feature>
<dbReference type="GO" id="GO:0051258">
    <property type="term" value="P:protein polymerization"/>
    <property type="evidence" value="ECO:0007669"/>
    <property type="project" value="UniProtKB-UniRule"/>
</dbReference>
<dbReference type="GO" id="GO:0032153">
    <property type="term" value="C:cell division site"/>
    <property type="evidence" value="ECO:0007669"/>
    <property type="project" value="UniProtKB-UniRule"/>
</dbReference>
<dbReference type="SMART" id="SM00864">
    <property type="entry name" value="Tubulin"/>
    <property type="match status" value="1"/>
</dbReference>
<dbReference type="KEGG" id="tac:Ta0508"/>
<dbReference type="GO" id="GO:0003924">
    <property type="term" value="F:GTPase activity"/>
    <property type="evidence" value="ECO:0007669"/>
    <property type="project" value="UniProtKB-UniRule"/>
</dbReference>
<dbReference type="GO" id="GO:0005525">
    <property type="term" value="F:GTP binding"/>
    <property type="evidence" value="ECO:0007669"/>
    <property type="project" value="UniProtKB-UniRule"/>
</dbReference>
<keyword evidence="5" id="KW-0131">Cell cycle</keyword>
<proteinExistence type="inferred from homology"/>
<dbReference type="GO" id="GO:0005737">
    <property type="term" value="C:cytoplasm"/>
    <property type="evidence" value="ECO:0007669"/>
    <property type="project" value="UniProtKB-SubCell"/>
</dbReference>
<comment type="subunit">
    <text evidence="5">Homodimer. Polymerizes to form a dynamic ring structure in a strictly GTP-dependent manner. Interacts directly with several other division proteins.</text>
</comment>
<evidence type="ECO:0000313" key="10">
    <source>
        <dbReference type="Proteomes" id="UP000001024"/>
    </source>
</evidence>
<dbReference type="SUPFAM" id="SSF52490">
    <property type="entry name" value="Tubulin nucleotide-binding domain-like"/>
    <property type="match status" value="1"/>
</dbReference>
<dbReference type="Pfam" id="PF00091">
    <property type="entry name" value="Tubulin"/>
    <property type="match status" value="1"/>
</dbReference>
<dbReference type="PRINTS" id="PR00423">
    <property type="entry name" value="CELLDVISFTSZ"/>
</dbReference>
<dbReference type="SUPFAM" id="SSF55307">
    <property type="entry name" value="Tubulin C-terminal domain-like"/>
    <property type="match status" value="1"/>
</dbReference>
<evidence type="ECO:0000256" key="6">
    <source>
        <dbReference type="NCBIfam" id="TIGR00065"/>
    </source>
</evidence>
<dbReference type="InterPro" id="IPR024757">
    <property type="entry name" value="FtsZ_C"/>
</dbReference>
<dbReference type="SMART" id="SM00865">
    <property type="entry name" value="Tubulin_C"/>
    <property type="match status" value="1"/>
</dbReference>
<comment type="subcellular location">
    <subcellularLocation>
        <location evidence="5">Cytoplasm</location>
    </subcellularLocation>
    <text evidence="5">Assembles at midcell at the inner surface of the cytoplasmic membrane.</text>
</comment>
<accession>Q9HKT7</accession>
<gene>
    <name evidence="5" type="primary">ftsZ</name>
    <name evidence="9" type="ordered locus">Ta0508</name>
</gene>
<feature type="binding site" evidence="5">
    <location>
        <position position="179"/>
    </location>
    <ligand>
        <name>GTP</name>
        <dbReference type="ChEBI" id="CHEBI:37565"/>
    </ligand>
</feature>
<dbReference type="NCBIfam" id="TIGR00065">
    <property type="entry name" value="ftsZ"/>
    <property type="match status" value="1"/>
</dbReference>
<comment type="function">
    <text evidence="5">Essential cell division protein that forms a contractile ring structure (Z ring) at the future cell division site. The regulation of the ring assembly controls the timing and the location of cell division. One of the functions of the FtsZ ring is to recruit other cell division proteins to the septum to produce a new cell wall between the dividing cells. Binds GTP and shows GTPase activity.</text>
</comment>
<keyword evidence="2 5" id="KW-0547">Nucleotide-binding</keyword>
<evidence type="ECO:0000256" key="1">
    <source>
        <dbReference type="ARBA" id="ARBA00009690"/>
    </source>
</evidence>
<keyword evidence="5 9" id="KW-0132">Cell division</keyword>
<feature type="binding site" evidence="5">
    <location>
        <begin position="148"/>
        <end position="150"/>
    </location>
    <ligand>
        <name>GTP</name>
        <dbReference type="ChEBI" id="CHEBI:37565"/>
    </ligand>
</feature>
<comment type="caution">
    <text evidence="5">Lacks conserved residue(s) required for the propagation of feature annotation.</text>
</comment>
<dbReference type="InterPro" id="IPR003008">
    <property type="entry name" value="Tubulin_FtsZ_GTPase"/>
</dbReference>
<evidence type="ECO:0000313" key="9">
    <source>
        <dbReference type="EMBL" id="CAC11648.1"/>
    </source>
</evidence>
<dbReference type="EnsemblBacteria" id="CAC11648">
    <property type="protein sequence ID" value="CAC11648"/>
    <property type="gene ID" value="CAC11648"/>
</dbReference>
<comment type="similarity">
    <text evidence="1 5">Belongs to the FtsZ family.</text>
</comment>
<dbReference type="InterPro" id="IPR008280">
    <property type="entry name" value="Tub_FtsZ_C"/>
</dbReference>
<evidence type="ECO:0000256" key="5">
    <source>
        <dbReference type="HAMAP-Rule" id="MF_00909"/>
    </source>
</evidence>